<evidence type="ECO:0000313" key="3">
    <source>
        <dbReference type="EMBL" id="AFD09326.1"/>
    </source>
</evidence>
<dbReference type="InterPro" id="IPR011059">
    <property type="entry name" value="Metal-dep_hydrolase_composite"/>
</dbReference>
<protein>
    <submittedName>
        <fullName evidence="3">Cytosine deaminase-like metal-dependent hydrolase</fullName>
    </submittedName>
</protein>
<gene>
    <name evidence="3" type="ordered locus">Solca_4336</name>
</gene>
<dbReference type="PANTHER" id="PTHR43794:SF11">
    <property type="entry name" value="AMIDOHYDROLASE-RELATED DOMAIN-CONTAINING PROTEIN"/>
    <property type="match status" value="1"/>
</dbReference>
<proteinExistence type="predicted"/>
<evidence type="ECO:0000313" key="4">
    <source>
        <dbReference type="Proteomes" id="UP000007590"/>
    </source>
</evidence>
<dbReference type="STRING" id="929556.Solca_4336"/>
<dbReference type="eggNOG" id="COG0402">
    <property type="taxonomic scope" value="Bacteria"/>
</dbReference>
<dbReference type="KEGG" id="scn:Solca_4336"/>
<dbReference type="SUPFAM" id="SSF51556">
    <property type="entry name" value="Metallo-dependent hydrolases"/>
    <property type="match status" value="1"/>
</dbReference>
<evidence type="ECO:0000259" key="2">
    <source>
        <dbReference type="Pfam" id="PF01979"/>
    </source>
</evidence>
<dbReference type="Pfam" id="PF01979">
    <property type="entry name" value="Amidohydro_1"/>
    <property type="match status" value="1"/>
</dbReference>
<reference evidence="3" key="1">
    <citation type="submission" date="2012-02" db="EMBL/GenBank/DDBJ databases">
        <title>The complete genome of Solitalea canadensis DSM 3403.</title>
        <authorList>
            <consortium name="US DOE Joint Genome Institute (JGI-PGF)"/>
            <person name="Lucas S."/>
            <person name="Copeland A."/>
            <person name="Lapidus A."/>
            <person name="Glavina del Rio T."/>
            <person name="Dalin E."/>
            <person name="Tice H."/>
            <person name="Bruce D."/>
            <person name="Goodwin L."/>
            <person name="Pitluck S."/>
            <person name="Peters L."/>
            <person name="Ovchinnikova G."/>
            <person name="Lu M."/>
            <person name="Kyrpides N."/>
            <person name="Mavromatis K."/>
            <person name="Ivanova N."/>
            <person name="Brettin T."/>
            <person name="Detter J.C."/>
            <person name="Han C."/>
            <person name="Larimer F."/>
            <person name="Land M."/>
            <person name="Hauser L."/>
            <person name="Markowitz V."/>
            <person name="Cheng J.-F."/>
            <person name="Hugenholtz P."/>
            <person name="Woyke T."/>
            <person name="Wu D."/>
            <person name="Spring S."/>
            <person name="Schroeder M."/>
            <person name="Kopitz M."/>
            <person name="Brambilla E."/>
            <person name="Klenk H.-P."/>
            <person name="Eisen J.A."/>
        </authorList>
    </citation>
    <scope>NUCLEOTIDE SEQUENCE</scope>
    <source>
        <strain evidence="3">DSM 3403</strain>
    </source>
</reference>
<dbReference type="Proteomes" id="UP000007590">
    <property type="component" value="Chromosome"/>
</dbReference>
<dbReference type="InterPro" id="IPR050287">
    <property type="entry name" value="MTA/SAH_deaminase"/>
</dbReference>
<dbReference type="HOGENOM" id="CLU_012358_2_5_10"/>
<organism evidence="3 4">
    <name type="scientific">Solitalea canadensis (strain ATCC 29591 / DSM 3403 / JCM 21819 / LMG 8368 / NBRC 15130 / NCIMB 12057 / USAM 9D)</name>
    <name type="common">Flexibacter canadensis</name>
    <dbReference type="NCBI Taxonomy" id="929556"/>
    <lineage>
        <taxon>Bacteria</taxon>
        <taxon>Pseudomonadati</taxon>
        <taxon>Bacteroidota</taxon>
        <taxon>Sphingobacteriia</taxon>
        <taxon>Sphingobacteriales</taxon>
        <taxon>Sphingobacteriaceae</taxon>
        <taxon>Solitalea</taxon>
    </lineage>
</organism>
<dbReference type="RefSeq" id="WP_014682548.1">
    <property type="nucleotide sequence ID" value="NC_017770.1"/>
</dbReference>
<dbReference type="InterPro" id="IPR006680">
    <property type="entry name" value="Amidohydro-rel"/>
</dbReference>
<sequence>MRKLSADWIITLAHEPLKNGVVIIDDDGKVINLLQSPVGLNDVEHFDGILCPGFINAHCHLELSHLKGKLPEKTGLVNFIQNVQKFRSADIQEIISSIERAENEMRENGIVGVGDISNSENTFLQKKKQNLHYHTFVEVFGFNPASAEKLLSNSIELASKAPQEATVVPHAPYSVSEKLFRQIADLEQSIVSIHNQETAEEGKFYKNKTGDFLKLYEGFGLDISFFNAKGKNSIQSYLPWMGKGRKLLVHNTCSSEEDLNFAEDNSDNYWCLCPNANIYIENQLPDIPLFIQKKLKLVVGTDSLASNHQLSILAEMMTIAAAFSDIDLETMLVWACKNGADFFGWNDFGTIEKGKKPGLNLLQHVRETSGHFYISEKTTIKKIA</sequence>
<dbReference type="GO" id="GO:0016810">
    <property type="term" value="F:hydrolase activity, acting on carbon-nitrogen (but not peptide) bonds"/>
    <property type="evidence" value="ECO:0007669"/>
    <property type="project" value="InterPro"/>
</dbReference>
<accession>H8KMS3</accession>
<dbReference type="Gene3D" id="2.30.40.10">
    <property type="entry name" value="Urease, subunit C, domain 1"/>
    <property type="match status" value="1"/>
</dbReference>
<evidence type="ECO:0000256" key="1">
    <source>
        <dbReference type="ARBA" id="ARBA00022801"/>
    </source>
</evidence>
<dbReference type="EMBL" id="CP003349">
    <property type="protein sequence ID" value="AFD09326.1"/>
    <property type="molecule type" value="Genomic_DNA"/>
</dbReference>
<dbReference type="Gene3D" id="3.20.20.140">
    <property type="entry name" value="Metal-dependent hydrolases"/>
    <property type="match status" value="1"/>
</dbReference>
<dbReference type="PANTHER" id="PTHR43794">
    <property type="entry name" value="AMINOHYDROLASE SSNA-RELATED"/>
    <property type="match status" value="1"/>
</dbReference>
<dbReference type="AlphaFoldDB" id="H8KMS3"/>
<dbReference type="SUPFAM" id="SSF51338">
    <property type="entry name" value="Composite domain of metallo-dependent hydrolases"/>
    <property type="match status" value="1"/>
</dbReference>
<keyword evidence="1 3" id="KW-0378">Hydrolase</keyword>
<feature type="domain" description="Amidohydrolase-related" evidence="2">
    <location>
        <begin position="49"/>
        <end position="363"/>
    </location>
</feature>
<dbReference type="OrthoDB" id="9807210at2"/>
<dbReference type="InterPro" id="IPR032466">
    <property type="entry name" value="Metal_Hydrolase"/>
</dbReference>
<keyword evidence="4" id="KW-1185">Reference proteome</keyword>
<name>H8KMS3_SOLCM</name>